<dbReference type="STRING" id="1817813.A2008_09070"/>
<feature type="transmembrane region" description="Helical" evidence="1">
    <location>
        <begin position="271"/>
        <end position="289"/>
    </location>
</feature>
<dbReference type="AlphaFoldDB" id="A0A1F7WIL0"/>
<evidence type="ECO:0000313" key="3">
    <source>
        <dbReference type="Proteomes" id="UP000178735"/>
    </source>
</evidence>
<protein>
    <recommendedName>
        <fullName evidence="4">Histidine kinase N-terminal 7TM region domain-containing protein</fullName>
    </recommendedName>
</protein>
<name>A0A1F7WIL0_9BACT</name>
<evidence type="ECO:0008006" key="4">
    <source>
        <dbReference type="Google" id="ProtNLM"/>
    </source>
</evidence>
<sequence>MHLKYLLSALPLISCFFVAALGVFVFAQNKRAGINRLFASICLALCFYNFGVFLMYVLDDAPGAAAAAAVCVCSTAMLTALLPHFIMEFISENGGPVPYAALKLSSFYALAAAVFKLALDGAVVGEPVLTSTGYVSSGGRYFIFYAACIIFSIIYSIALLYFSQLTHQTPDYKLKVRHIFLGTLICSLFGIFDILKKMAGMLSEVSTLEYGVILFCFLTAYAIVKHKFLHIEFAVKKGALYSILMILVALTVLSIAVAAEQLTQNWLDSSSFAVNLLNAFIVGVFFDPVRDWLQRVLNKHFFPRLVSVEIDEAVMRNRALLDCIAGEKIDELKLLKSNLEKIIDEYEKNGGHKQ</sequence>
<gene>
    <name evidence="2" type="ORF">A2008_09070</name>
</gene>
<keyword evidence="1" id="KW-0812">Transmembrane</keyword>
<feature type="transmembrane region" description="Helical" evidence="1">
    <location>
        <begin position="238"/>
        <end position="259"/>
    </location>
</feature>
<feature type="transmembrane region" description="Helical" evidence="1">
    <location>
        <begin position="38"/>
        <end position="58"/>
    </location>
</feature>
<feature type="transmembrane region" description="Helical" evidence="1">
    <location>
        <begin position="6"/>
        <end position="26"/>
    </location>
</feature>
<comment type="caution">
    <text evidence="2">The sequence shown here is derived from an EMBL/GenBank/DDBJ whole genome shotgun (WGS) entry which is preliminary data.</text>
</comment>
<keyword evidence="1" id="KW-1133">Transmembrane helix</keyword>
<feature type="transmembrane region" description="Helical" evidence="1">
    <location>
        <begin position="64"/>
        <end position="87"/>
    </location>
</feature>
<organism evidence="2 3">
    <name type="scientific">Candidatus Wallbacteria bacterium GWC2_49_35</name>
    <dbReference type="NCBI Taxonomy" id="1817813"/>
    <lineage>
        <taxon>Bacteria</taxon>
        <taxon>Candidatus Walliibacteriota</taxon>
    </lineage>
</organism>
<proteinExistence type="predicted"/>
<evidence type="ECO:0000313" key="2">
    <source>
        <dbReference type="EMBL" id="OGM02239.1"/>
    </source>
</evidence>
<reference evidence="2 3" key="1">
    <citation type="journal article" date="2016" name="Nat. Commun.">
        <title>Thousands of microbial genomes shed light on interconnected biogeochemical processes in an aquifer system.</title>
        <authorList>
            <person name="Anantharaman K."/>
            <person name="Brown C.T."/>
            <person name="Hug L.A."/>
            <person name="Sharon I."/>
            <person name="Castelle C.J."/>
            <person name="Probst A.J."/>
            <person name="Thomas B.C."/>
            <person name="Singh A."/>
            <person name="Wilkins M.J."/>
            <person name="Karaoz U."/>
            <person name="Brodie E.L."/>
            <person name="Williams K.H."/>
            <person name="Hubbard S.S."/>
            <person name="Banfield J.F."/>
        </authorList>
    </citation>
    <scope>NUCLEOTIDE SEQUENCE [LARGE SCALE GENOMIC DNA]</scope>
</reference>
<keyword evidence="1" id="KW-0472">Membrane</keyword>
<feature type="transmembrane region" description="Helical" evidence="1">
    <location>
        <begin position="207"/>
        <end position="226"/>
    </location>
</feature>
<feature type="transmembrane region" description="Helical" evidence="1">
    <location>
        <begin position="174"/>
        <end position="195"/>
    </location>
</feature>
<dbReference type="Proteomes" id="UP000178735">
    <property type="component" value="Unassembled WGS sequence"/>
</dbReference>
<accession>A0A1F7WIL0</accession>
<feature type="transmembrane region" description="Helical" evidence="1">
    <location>
        <begin position="139"/>
        <end position="162"/>
    </location>
</feature>
<evidence type="ECO:0000256" key="1">
    <source>
        <dbReference type="SAM" id="Phobius"/>
    </source>
</evidence>
<dbReference type="EMBL" id="MGFH01000213">
    <property type="protein sequence ID" value="OGM02239.1"/>
    <property type="molecule type" value="Genomic_DNA"/>
</dbReference>
<feature type="transmembrane region" description="Helical" evidence="1">
    <location>
        <begin position="99"/>
        <end position="119"/>
    </location>
</feature>